<evidence type="ECO:0000313" key="2">
    <source>
        <dbReference type="EMBL" id="WPH00416.1"/>
    </source>
</evidence>
<dbReference type="SUPFAM" id="SSF47616">
    <property type="entry name" value="GST C-terminal domain-like"/>
    <property type="match status" value="1"/>
</dbReference>
<sequence length="143" mass="16175">MIDFSKIKAEPYISVNPNGRVPAIEDPNTGLCPNINGSVWFTKSHHEQLPSAKERYVKEVERVISVIELHLSRTKQEYLVGSKASYADLMFLPWSAVAGLFDPEKKWDDKYPLYKKWLDALNARPAVKKTFEEKAKAAAAASH</sequence>
<name>A0AAQ3M5T9_9PEZI</name>
<evidence type="ECO:0000313" key="3">
    <source>
        <dbReference type="Proteomes" id="UP001303373"/>
    </source>
</evidence>
<dbReference type="InterPro" id="IPR036282">
    <property type="entry name" value="Glutathione-S-Trfase_C_sf"/>
</dbReference>
<gene>
    <name evidence="2" type="ORF">R9X50_00324300</name>
</gene>
<feature type="domain" description="GST C-terminal" evidence="1">
    <location>
        <begin position="18"/>
        <end position="140"/>
    </location>
</feature>
<dbReference type="InterPro" id="IPR010987">
    <property type="entry name" value="Glutathione-S-Trfase_C-like"/>
</dbReference>
<dbReference type="PANTHER" id="PTHR44051">
    <property type="entry name" value="GLUTATHIONE S-TRANSFERASE-RELATED"/>
    <property type="match status" value="1"/>
</dbReference>
<proteinExistence type="predicted"/>
<dbReference type="EMBL" id="CP138583">
    <property type="protein sequence ID" value="WPH00416.1"/>
    <property type="molecule type" value="Genomic_DNA"/>
</dbReference>
<dbReference type="InterPro" id="IPR004046">
    <property type="entry name" value="GST_C"/>
</dbReference>
<protein>
    <recommendedName>
        <fullName evidence="1">GST C-terminal domain-containing protein</fullName>
    </recommendedName>
</protein>
<dbReference type="Gene3D" id="1.20.1050.10">
    <property type="match status" value="1"/>
</dbReference>
<accession>A0AAQ3M5T9</accession>
<dbReference type="AlphaFoldDB" id="A0AAQ3M5T9"/>
<dbReference type="PROSITE" id="PS50405">
    <property type="entry name" value="GST_CTER"/>
    <property type="match status" value="1"/>
</dbReference>
<evidence type="ECO:0000259" key="1">
    <source>
        <dbReference type="PROSITE" id="PS50405"/>
    </source>
</evidence>
<dbReference type="Pfam" id="PF00043">
    <property type="entry name" value="GST_C"/>
    <property type="match status" value="1"/>
</dbReference>
<organism evidence="2 3">
    <name type="scientific">Acrodontium crateriforme</name>
    <dbReference type="NCBI Taxonomy" id="150365"/>
    <lineage>
        <taxon>Eukaryota</taxon>
        <taxon>Fungi</taxon>
        <taxon>Dikarya</taxon>
        <taxon>Ascomycota</taxon>
        <taxon>Pezizomycotina</taxon>
        <taxon>Dothideomycetes</taxon>
        <taxon>Dothideomycetidae</taxon>
        <taxon>Mycosphaerellales</taxon>
        <taxon>Teratosphaeriaceae</taxon>
        <taxon>Acrodontium</taxon>
    </lineage>
</organism>
<dbReference type="PANTHER" id="PTHR44051:SF23">
    <property type="entry name" value="GLUTATHIONE S-TRANSFERASE-LIKE PROTEIN TPCF"/>
    <property type="match status" value="1"/>
</dbReference>
<dbReference type="Proteomes" id="UP001303373">
    <property type="component" value="Chromosome 4"/>
</dbReference>
<keyword evidence="3" id="KW-1185">Reference proteome</keyword>
<reference evidence="2 3" key="1">
    <citation type="submission" date="2023-11" db="EMBL/GenBank/DDBJ databases">
        <title>An acidophilic fungus is an integral part of prey digestion in a carnivorous sundew plant.</title>
        <authorList>
            <person name="Tsai I.J."/>
        </authorList>
    </citation>
    <scope>NUCLEOTIDE SEQUENCE [LARGE SCALE GENOMIC DNA]</scope>
    <source>
        <strain evidence="2">169a</strain>
    </source>
</reference>